<dbReference type="InterPro" id="IPR036322">
    <property type="entry name" value="WD40_repeat_dom_sf"/>
</dbReference>
<dbReference type="PANTHER" id="PTHR12219">
    <property type="entry name" value="NADH-UBIQUINONE OXIDOREDUCTASE"/>
    <property type="match status" value="1"/>
</dbReference>
<gene>
    <name evidence="3" type="ORF">GDO81_009509</name>
</gene>
<dbReference type="Proteomes" id="UP000824782">
    <property type="component" value="Unassembled WGS sequence"/>
</dbReference>
<feature type="region of interest" description="Disordered" evidence="2">
    <location>
        <begin position="14"/>
        <end position="39"/>
    </location>
</feature>
<keyword evidence="1" id="KW-0677">Repeat</keyword>
<dbReference type="InterPro" id="IPR015943">
    <property type="entry name" value="WD40/YVTN_repeat-like_dom_sf"/>
</dbReference>
<keyword evidence="4" id="KW-1185">Reference proteome</keyword>
<dbReference type="EMBL" id="WNYA01000004">
    <property type="protein sequence ID" value="KAG8575309.1"/>
    <property type="molecule type" value="Genomic_DNA"/>
</dbReference>
<evidence type="ECO:0008006" key="5">
    <source>
        <dbReference type="Google" id="ProtNLM"/>
    </source>
</evidence>
<protein>
    <recommendedName>
        <fullName evidence="5">WD repeat-containing protein 93</fullName>
    </recommendedName>
</protein>
<dbReference type="AlphaFoldDB" id="A0AAV7BS97"/>
<name>A0AAV7BS97_ENGPU</name>
<sequence>MPVYIRKGPLEIPPGSEKDWANEEQEEDYFLRDPEQSRDSLPQPYRMIAKVVELLIDQAVEMISVRQQIREAEKRKAKVTVLQPASKIHVSKRVNCMAFGGSYLFAGLSEGLSVYSVTERDWICGWEASKVEVCSLSVCQAQEQVFFLSTVDDMGIARLFYFSDENLSFLKTFNEPEDISKRTNCINFQLSQGGDYAAILLEGVEDTCLEVYKLHKEIWSKELESSQAALPTLVAPTSDIQTSSVPTMTDPKITQPALLMRLRPPRPLGGSIFRNVQEAVQKNEDSSVFGTGQNHLINSQQWDQQDAIFMGMFEKYLRLDVPSSEDGRMSRNTMFHFLQYNKVLHSNSDQMNTGLPNAIIVHWDSCQNHLIYLLGKQTKDKTDGDIKADVVWPCAAPITSSAVSSCSTYFAFGLEDETLTVWDVKHSGFPLGVVVLPEGRSIGSLYFMDHITPNGHPPAVPRAQVLVWCTDRSLYLVTAAGGQESSLVLLHDSAASTDDLISAVVPVSSLPHGVILFYRNGMVKLLDVAERQPICHFGLPWPYTVTFPWQPVYVLDAMKHCLFLKGNENGVTGENLTTDNSSCTLFAFSLETMVKTQQSAVLPPHSSHWEDRCKLLFQTRLQTFPERRKQIAESWSLLRKQASDFTRSNTLSR</sequence>
<comment type="caution">
    <text evidence="3">The sequence shown here is derived from an EMBL/GenBank/DDBJ whole genome shotgun (WGS) entry which is preliminary data.</text>
</comment>
<accession>A0AAV7BS97</accession>
<dbReference type="Gene3D" id="2.130.10.10">
    <property type="entry name" value="YVTN repeat-like/Quinoprotein amine dehydrogenase"/>
    <property type="match status" value="1"/>
</dbReference>
<evidence type="ECO:0000313" key="4">
    <source>
        <dbReference type="Proteomes" id="UP000824782"/>
    </source>
</evidence>
<evidence type="ECO:0000256" key="2">
    <source>
        <dbReference type="SAM" id="MobiDB-lite"/>
    </source>
</evidence>
<feature type="compositionally biased region" description="Basic and acidic residues" evidence="2">
    <location>
        <begin position="29"/>
        <end position="38"/>
    </location>
</feature>
<reference evidence="3" key="1">
    <citation type="thesis" date="2020" institute="ProQuest LLC" country="789 East Eisenhower Parkway, Ann Arbor, MI, USA">
        <title>Comparative Genomics and Chromosome Evolution.</title>
        <authorList>
            <person name="Mudd A.B."/>
        </authorList>
    </citation>
    <scope>NUCLEOTIDE SEQUENCE</scope>
    <source>
        <strain evidence="3">237g6f4</strain>
        <tissue evidence="3">Blood</tissue>
    </source>
</reference>
<evidence type="ECO:0000256" key="1">
    <source>
        <dbReference type="ARBA" id="ARBA00022737"/>
    </source>
</evidence>
<dbReference type="SUPFAM" id="SSF50978">
    <property type="entry name" value="WD40 repeat-like"/>
    <property type="match status" value="1"/>
</dbReference>
<dbReference type="InterPro" id="IPR049547">
    <property type="entry name" value="WDR93_beta-prop"/>
</dbReference>
<organism evidence="3 4">
    <name type="scientific">Engystomops pustulosus</name>
    <name type="common">Tungara frog</name>
    <name type="synonym">Physalaemus pustulosus</name>
    <dbReference type="NCBI Taxonomy" id="76066"/>
    <lineage>
        <taxon>Eukaryota</taxon>
        <taxon>Metazoa</taxon>
        <taxon>Chordata</taxon>
        <taxon>Craniata</taxon>
        <taxon>Vertebrata</taxon>
        <taxon>Euteleostomi</taxon>
        <taxon>Amphibia</taxon>
        <taxon>Batrachia</taxon>
        <taxon>Anura</taxon>
        <taxon>Neobatrachia</taxon>
        <taxon>Hyloidea</taxon>
        <taxon>Leptodactylidae</taxon>
        <taxon>Leiuperinae</taxon>
        <taxon>Engystomops</taxon>
    </lineage>
</organism>
<evidence type="ECO:0000313" key="3">
    <source>
        <dbReference type="EMBL" id="KAG8575310.1"/>
    </source>
</evidence>
<proteinExistence type="predicted"/>
<dbReference type="Pfam" id="PF21030">
    <property type="entry name" value="WDR93"/>
    <property type="match status" value="1"/>
</dbReference>
<dbReference type="PANTHER" id="PTHR12219:SF17">
    <property type="entry name" value="WD REPEAT-CONTAINING PROTEIN 93"/>
    <property type="match status" value="1"/>
</dbReference>
<dbReference type="InterPro" id="IPR006885">
    <property type="entry name" value="NADH_UbQ_FeS_4_mit-like"/>
</dbReference>
<dbReference type="GO" id="GO:0022900">
    <property type="term" value="P:electron transport chain"/>
    <property type="evidence" value="ECO:0007669"/>
    <property type="project" value="InterPro"/>
</dbReference>
<dbReference type="EMBL" id="WNYA01000004">
    <property type="protein sequence ID" value="KAG8575310.1"/>
    <property type="molecule type" value="Genomic_DNA"/>
</dbReference>